<evidence type="ECO:0000313" key="5">
    <source>
        <dbReference type="Proteomes" id="UP000078596"/>
    </source>
</evidence>
<proteinExistence type="predicted"/>
<dbReference type="Proteomes" id="UP000078596">
    <property type="component" value="Chromosome"/>
</dbReference>
<dbReference type="InterPro" id="IPR013766">
    <property type="entry name" value="Thioredoxin_domain"/>
</dbReference>
<gene>
    <name evidence="4" type="ORF">A9404_05000</name>
</gene>
<keyword evidence="2" id="KW-0732">Signal</keyword>
<dbReference type="InterPro" id="IPR036249">
    <property type="entry name" value="Thioredoxin-like_sf"/>
</dbReference>
<reference evidence="4 5" key="1">
    <citation type="submission" date="2016-06" db="EMBL/GenBank/DDBJ databases">
        <title>Insight into the functional genes involving in sulfur oxidation in Pearl River water.</title>
        <authorList>
            <person name="Luo J."/>
            <person name="Tan X."/>
            <person name="Lin W."/>
        </authorList>
    </citation>
    <scope>NUCLEOTIDE SEQUENCE [LARGE SCALE GENOMIC DNA]</scope>
    <source>
        <strain evidence="4 5">LS2</strain>
    </source>
</reference>
<sequence length="425" mass="47104">MNTISRWNFLLIVGSWLLSFALAHADTVTLNVPDGPLSIQVVASDTAFQGTAQARLLWLPSEYGILPAEKHWAEVLARSGFESWFVDLYEPLFLPPTPSAVDQVPTLWISRLIERAQTDGRPLIVIAANKAAQLAVRGWVAAQKTPRQGVGFLFINPNLYLNTPEPGATARYWPETRAFNAPVFIFQAELSPWHWHVAELVQQLTTSGSDVFVKRLPGVRDRFYFRPDAMAGEQALGAGFPDQLKLAISALRFYLDKPRIAGRLAADTPATVEQTKSTELQPYAGAQNKPLALTDLEGRPVNLHAYRGKVVLLNFWASWCPPCVHEMPSMARLKTLLKGQPFEILAVNLAEDKPAIEAFLREHPVNFPVLLDPSGSAVQTWQVFAYPSTYLIDKSGRIRYGLFGGADWDQPSAVARIRALLAEPG</sequence>
<keyword evidence="1" id="KW-0676">Redox-active center</keyword>
<organism evidence="4 5">
    <name type="scientific">Halothiobacillus diazotrophicus</name>
    <dbReference type="NCBI Taxonomy" id="1860122"/>
    <lineage>
        <taxon>Bacteria</taxon>
        <taxon>Pseudomonadati</taxon>
        <taxon>Pseudomonadota</taxon>
        <taxon>Gammaproteobacteria</taxon>
        <taxon>Chromatiales</taxon>
        <taxon>Halothiobacillaceae</taxon>
        <taxon>Halothiobacillus</taxon>
    </lineage>
</organism>
<feature type="domain" description="Thioredoxin" evidence="3">
    <location>
        <begin position="282"/>
        <end position="422"/>
    </location>
</feature>
<evidence type="ECO:0000259" key="3">
    <source>
        <dbReference type="PROSITE" id="PS51352"/>
    </source>
</evidence>
<dbReference type="SUPFAM" id="SSF52833">
    <property type="entry name" value="Thioredoxin-like"/>
    <property type="match status" value="1"/>
</dbReference>
<dbReference type="Gene3D" id="3.40.30.10">
    <property type="entry name" value="Glutaredoxin"/>
    <property type="match status" value="1"/>
</dbReference>
<dbReference type="GO" id="GO:0016209">
    <property type="term" value="F:antioxidant activity"/>
    <property type="evidence" value="ECO:0007669"/>
    <property type="project" value="InterPro"/>
</dbReference>
<evidence type="ECO:0000256" key="1">
    <source>
        <dbReference type="ARBA" id="ARBA00023284"/>
    </source>
</evidence>
<feature type="signal peptide" evidence="2">
    <location>
        <begin position="1"/>
        <end position="25"/>
    </location>
</feature>
<protein>
    <recommendedName>
        <fullName evidence="3">Thioredoxin domain-containing protein</fullName>
    </recommendedName>
</protein>
<evidence type="ECO:0000256" key="2">
    <source>
        <dbReference type="SAM" id="SignalP"/>
    </source>
</evidence>
<dbReference type="GO" id="GO:0015036">
    <property type="term" value="F:disulfide oxidoreductase activity"/>
    <property type="evidence" value="ECO:0007669"/>
    <property type="project" value="UniProtKB-ARBA"/>
</dbReference>
<accession>A0A191ZG22</accession>
<dbReference type="STRING" id="1860122.A9404_05000"/>
<dbReference type="CDD" id="cd02966">
    <property type="entry name" value="TlpA_like_family"/>
    <property type="match status" value="1"/>
</dbReference>
<dbReference type="InterPro" id="IPR017937">
    <property type="entry name" value="Thioredoxin_CS"/>
</dbReference>
<dbReference type="PROSITE" id="PS51352">
    <property type="entry name" value="THIOREDOXIN_2"/>
    <property type="match status" value="1"/>
</dbReference>
<dbReference type="PROSITE" id="PS00194">
    <property type="entry name" value="THIOREDOXIN_1"/>
    <property type="match status" value="1"/>
</dbReference>
<dbReference type="InterPro" id="IPR050553">
    <property type="entry name" value="Thioredoxin_ResA/DsbE_sf"/>
</dbReference>
<dbReference type="RefSeq" id="WP_066099180.1">
    <property type="nucleotide sequence ID" value="NZ_CP016027.1"/>
</dbReference>
<dbReference type="Pfam" id="PF00578">
    <property type="entry name" value="AhpC-TSA"/>
    <property type="match status" value="1"/>
</dbReference>
<dbReference type="PANTHER" id="PTHR42852:SF17">
    <property type="entry name" value="THIOREDOXIN-LIKE PROTEIN HI_1115"/>
    <property type="match status" value="1"/>
</dbReference>
<dbReference type="InterPro" id="IPR029058">
    <property type="entry name" value="AB_hydrolase_fold"/>
</dbReference>
<feature type="chain" id="PRO_5008250349" description="Thioredoxin domain-containing protein" evidence="2">
    <location>
        <begin position="26"/>
        <end position="425"/>
    </location>
</feature>
<dbReference type="InterPro" id="IPR000866">
    <property type="entry name" value="AhpC/TSA"/>
</dbReference>
<dbReference type="SUPFAM" id="SSF53474">
    <property type="entry name" value="alpha/beta-Hydrolases"/>
    <property type="match status" value="1"/>
</dbReference>
<dbReference type="AlphaFoldDB" id="A0A191ZG22"/>
<name>A0A191ZG22_9GAMM</name>
<dbReference type="EMBL" id="CP016027">
    <property type="protein sequence ID" value="ANJ66818.1"/>
    <property type="molecule type" value="Genomic_DNA"/>
</dbReference>
<dbReference type="PANTHER" id="PTHR42852">
    <property type="entry name" value="THIOL:DISULFIDE INTERCHANGE PROTEIN DSBE"/>
    <property type="match status" value="1"/>
</dbReference>
<dbReference type="KEGG" id="haz:A9404_05000"/>
<evidence type="ECO:0000313" key="4">
    <source>
        <dbReference type="EMBL" id="ANJ66818.1"/>
    </source>
</evidence>
<keyword evidence="5" id="KW-1185">Reference proteome</keyword>